<comment type="subcellular location">
    <subcellularLocation>
        <location evidence="1">Cell membrane</location>
        <topology evidence="1">Multi-pass membrane protein</topology>
    </subcellularLocation>
</comment>
<keyword evidence="5 6" id="KW-0472">Membrane</keyword>
<dbReference type="PANTHER" id="PTHR43738">
    <property type="entry name" value="ABC TRANSPORTER, MEMBRANE PROTEIN"/>
    <property type="match status" value="1"/>
</dbReference>
<evidence type="ECO:0000259" key="7">
    <source>
        <dbReference type="Pfam" id="PF02687"/>
    </source>
</evidence>
<dbReference type="HOGENOM" id="CLU_035316_1_0_7"/>
<keyword evidence="4 6" id="KW-1133">Transmembrane helix</keyword>
<dbReference type="InParanoid" id="D6Z5C6"/>
<sequence length="419" mass="45975">MATLILAWKSLLNRRYTVGLTILAIALAVALLLGVERLRYEARSGFAATISGTDLIVGARSSPVQLLLYSVFRMGEATNNISWRSYRQIADHPRVQWTVPLSLGDSHRGYPVLATNQDYFQYYRYADGRPLEFGQGQKFADLFDAVLGYEVARELGYELGREIIVAHGADDVAFVRHDNMPFTVVGILAPTRTAVDRTIHIPLEGFEAIHLGWQVGVPLPGRQVSPEEARERDLTPRQITAFLVGLDSRAASFQLQRYVNDYPREALSAILPGVALHQLWDLLGMAEQALLLVSWFVVGVGLLGMLSAQLSNLEARRREMAILRAVGAGPRYILLLICGEALLLALLGAILGTALLYALLLGAGPLIEARFGLFIGLSGLRSTELIYLAIVLLAGLLSGLIPAFRAYRQAVVNGINMRL</sequence>
<evidence type="ECO:0000256" key="3">
    <source>
        <dbReference type="ARBA" id="ARBA00022692"/>
    </source>
</evidence>
<evidence type="ECO:0000313" key="10">
    <source>
        <dbReference type="Proteomes" id="UP000001508"/>
    </source>
</evidence>
<feature type="domain" description="MacB-like periplasmic core" evidence="8">
    <location>
        <begin position="19"/>
        <end position="208"/>
    </location>
</feature>
<dbReference type="PANTHER" id="PTHR43738:SF2">
    <property type="entry name" value="ABC TRANSPORTER PERMEASE"/>
    <property type="match status" value="1"/>
</dbReference>
<proteinExistence type="predicted"/>
<dbReference type="Pfam" id="PF12704">
    <property type="entry name" value="MacB_PCD"/>
    <property type="match status" value="1"/>
</dbReference>
<gene>
    <name evidence="9" type="ordered locus">DaAHT2_0070</name>
</gene>
<organism evidence="9 10">
    <name type="scientific">Desulfurivibrio alkaliphilus (strain DSM 19089 / UNIQEM U267 / AHT2)</name>
    <dbReference type="NCBI Taxonomy" id="589865"/>
    <lineage>
        <taxon>Bacteria</taxon>
        <taxon>Pseudomonadati</taxon>
        <taxon>Thermodesulfobacteriota</taxon>
        <taxon>Desulfobulbia</taxon>
        <taxon>Desulfobulbales</taxon>
        <taxon>Desulfobulbaceae</taxon>
        <taxon>Desulfurivibrio</taxon>
    </lineage>
</organism>
<dbReference type="EMBL" id="CP001940">
    <property type="protein sequence ID" value="ADH84783.1"/>
    <property type="molecule type" value="Genomic_DNA"/>
</dbReference>
<evidence type="ECO:0000259" key="8">
    <source>
        <dbReference type="Pfam" id="PF12704"/>
    </source>
</evidence>
<keyword evidence="3 6" id="KW-0812">Transmembrane</keyword>
<keyword evidence="2" id="KW-1003">Cell membrane</keyword>
<feature type="domain" description="ABC3 transporter permease C-terminal" evidence="7">
    <location>
        <begin position="292"/>
        <end position="409"/>
    </location>
</feature>
<accession>D6Z5C6</accession>
<dbReference type="Pfam" id="PF02687">
    <property type="entry name" value="FtsX"/>
    <property type="match status" value="1"/>
</dbReference>
<dbReference type="GO" id="GO:0005886">
    <property type="term" value="C:plasma membrane"/>
    <property type="evidence" value="ECO:0007669"/>
    <property type="project" value="UniProtKB-SubCell"/>
</dbReference>
<keyword evidence="10" id="KW-1185">Reference proteome</keyword>
<dbReference type="eggNOG" id="COG0577">
    <property type="taxonomic scope" value="Bacteria"/>
</dbReference>
<name>D6Z5C6_DESAT</name>
<evidence type="ECO:0000256" key="1">
    <source>
        <dbReference type="ARBA" id="ARBA00004651"/>
    </source>
</evidence>
<dbReference type="InterPro" id="IPR003838">
    <property type="entry name" value="ABC3_permease_C"/>
</dbReference>
<feature type="transmembrane region" description="Helical" evidence="6">
    <location>
        <begin position="16"/>
        <end position="35"/>
    </location>
</feature>
<dbReference type="OrthoDB" id="9784014at2"/>
<dbReference type="STRING" id="589865.DaAHT2_0070"/>
<evidence type="ECO:0000256" key="6">
    <source>
        <dbReference type="SAM" id="Phobius"/>
    </source>
</evidence>
<dbReference type="KEGG" id="dak:DaAHT2_0070"/>
<evidence type="ECO:0008006" key="11">
    <source>
        <dbReference type="Google" id="ProtNLM"/>
    </source>
</evidence>
<feature type="transmembrane region" description="Helical" evidence="6">
    <location>
        <begin position="385"/>
        <end position="407"/>
    </location>
</feature>
<reference evidence="10" key="1">
    <citation type="submission" date="2010-02" db="EMBL/GenBank/DDBJ databases">
        <title>Complete sequence of Desulfurivibrio alkaliphilus AHT2.</title>
        <authorList>
            <consortium name="US DOE Joint Genome Institute"/>
            <person name="Pitluck S."/>
            <person name="Chertkov O."/>
            <person name="Detter J.C."/>
            <person name="Han C."/>
            <person name="Tapia R."/>
            <person name="Larimer F."/>
            <person name="Land M."/>
            <person name="Hauser L."/>
            <person name="Kyrpides N."/>
            <person name="Mikhailova N."/>
            <person name="Sorokin D.Y."/>
            <person name="Muyzer G."/>
            <person name="Woyke T."/>
        </authorList>
    </citation>
    <scope>NUCLEOTIDE SEQUENCE [LARGE SCALE GENOMIC DNA]</scope>
    <source>
        <strain evidence="10">DSM 19089 / UNIQEM U267 / AHT2</strain>
    </source>
</reference>
<feature type="transmembrane region" description="Helical" evidence="6">
    <location>
        <begin position="332"/>
        <end position="365"/>
    </location>
</feature>
<dbReference type="AlphaFoldDB" id="D6Z5C6"/>
<dbReference type="Proteomes" id="UP000001508">
    <property type="component" value="Chromosome"/>
</dbReference>
<evidence type="ECO:0000256" key="5">
    <source>
        <dbReference type="ARBA" id="ARBA00023136"/>
    </source>
</evidence>
<protein>
    <recommendedName>
        <fullName evidence="11">ABC transporter permease</fullName>
    </recommendedName>
</protein>
<dbReference type="InterPro" id="IPR051125">
    <property type="entry name" value="ABC-4/HrtB_transporter"/>
</dbReference>
<evidence type="ECO:0000256" key="2">
    <source>
        <dbReference type="ARBA" id="ARBA00022475"/>
    </source>
</evidence>
<feature type="transmembrane region" description="Helical" evidence="6">
    <location>
        <begin position="289"/>
        <end position="311"/>
    </location>
</feature>
<evidence type="ECO:0000256" key="4">
    <source>
        <dbReference type="ARBA" id="ARBA00022989"/>
    </source>
</evidence>
<evidence type="ECO:0000313" key="9">
    <source>
        <dbReference type="EMBL" id="ADH84783.1"/>
    </source>
</evidence>
<dbReference type="InterPro" id="IPR025857">
    <property type="entry name" value="MacB_PCD"/>
</dbReference>
<dbReference type="RefSeq" id="WP_013162314.1">
    <property type="nucleotide sequence ID" value="NC_014216.1"/>
</dbReference>